<keyword evidence="1" id="KW-0812">Transmembrane</keyword>
<reference evidence="2" key="1">
    <citation type="submission" date="2023-01" db="EMBL/GenBank/DDBJ databases">
        <authorList>
            <person name="Bringhurst R.M."/>
            <person name="Homer T.E."/>
        </authorList>
    </citation>
    <scope>NUCLEOTIDE SEQUENCE</scope>
</reference>
<dbReference type="RefSeq" id="YP_012772464.1">
    <property type="nucleotide sequence ID" value="NC_111398.1"/>
</dbReference>
<keyword evidence="3" id="KW-1185">Reference proteome</keyword>
<feature type="transmembrane region" description="Helical" evidence="1">
    <location>
        <begin position="12"/>
        <end position="32"/>
    </location>
</feature>
<keyword evidence="1" id="KW-0472">Membrane</keyword>
<sequence length="66" mass="7783">MLNQFRLKLPRLMTEYFILLPQIIFLSALFNIVLNQLGWISTPFYVSEILPFMYEGFIVAINGVRE</sequence>
<keyword evidence="1" id="KW-1133">Transmembrane helix</keyword>
<evidence type="ECO:0000313" key="3">
    <source>
        <dbReference type="Proteomes" id="UP001217333"/>
    </source>
</evidence>
<organism evidence="2 3">
    <name type="scientific">Salmonella phage GSW6</name>
    <dbReference type="NCBI Taxonomy" id="3025422"/>
    <lineage>
        <taxon>Viruses</taxon>
        <taxon>Duplodnaviria</taxon>
        <taxon>Heunggongvirae</taxon>
        <taxon>Uroviricota</taxon>
        <taxon>Caudoviricetes</taxon>
        <taxon>Demerecviridae</taxon>
        <taxon>Markadamsvirinae</taxon>
        <taxon>Epseptimavirus</taxon>
        <taxon>Epseptimavirus GSW6</taxon>
    </lineage>
</organism>
<evidence type="ECO:0000313" key="2">
    <source>
        <dbReference type="EMBL" id="WCX68717.1"/>
    </source>
</evidence>
<feature type="transmembrane region" description="Helical" evidence="1">
    <location>
        <begin position="44"/>
        <end position="64"/>
    </location>
</feature>
<dbReference type="EMBL" id="OQ362005">
    <property type="protein sequence ID" value="WCX68717.1"/>
    <property type="molecule type" value="Genomic_DNA"/>
</dbReference>
<name>A0AAE9YK35_9CAUD</name>
<dbReference type="Proteomes" id="UP001217333">
    <property type="component" value="Segment"/>
</dbReference>
<evidence type="ECO:0000256" key="1">
    <source>
        <dbReference type="SAM" id="Phobius"/>
    </source>
</evidence>
<protein>
    <submittedName>
        <fullName evidence="2">Uncharacterized protein</fullName>
    </submittedName>
</protein>
<proteinExistence type="predicted"/>
<accession>A0AAE9YK35</accession>